<dbReference type="EMBL" id="QLII01000001">
    <property type="protein sequence ID" value="RAI73358.1"/>
    <property type="molecule type" value="Genomic_DNA"/>
</dbReference>
<evidence type="ECO:0000313" key="2">
    <source>
        <dbReference type="Proteomes" id="UP000249016"/>
    </source>
</evidence>
<sequence>MFLLQCQPKSPGPANIINTKIVLPSQAALVSVQTTGATTAEVAIKLTSAIKSTDWRLTAQTASGTFLPLETGETKAYDPFTLTMFKLTGVQVGQMYKLQLGFRYNQKDTLTLERGYTHATYNPWKRREHLPFDSGDFTGSIIDYTADRSGSSVRITRYVDAKTWQTAVFGNQQNAWYEAYAPGVTVRRGLIEYILYGHNVDRSYFYGMGYQTDDLFPGKYVYLRDLYAVFPAGGSAVFPYYQGEDGEVVYFTTTEWAFFLTNNGSPAMRGIYVQFEQEARAPLPEKPGVLATFSLGEIGYVINQVPGVQAHLFAYDSQKDTWTRKADFPGAQRTRGAGFSVKGKGYFGLGTATSQQGLRDIWQYDPATDKWQYVTDYPGEGNRYLVVWSGPDRAYLGWGYESQTVVGSLGYRQVGCTDFWEFVP</sequence>
<reference evidence="1 2" key="1">
    <citation type="submission" date="2018-06" db="EMBL/GenBank/DDBJ databases">
        <title>Spirosoma sp. HMF3257 Genome sequencing and assembly.</title>
        <authorList>
            <person name="Kang H."/>
            <person name="Cha I."/>
            <person name="Kim H."/>
            <person name="Kang J."/>
            <person name="Joh K."/>
        </authorList>
    </citation>
    <scope>NUCLEOTIDE SEQUENCE [LARGE SCALE GENOMIC DNA]</scope>
    <source>
        <strain evidence="1 2">HMF3257</strain>
    </source>
</reference>
<keyword evidence="2" id="KW-1185">Reference proteome</keyword>
<gene>
    <name evidence="1" type="ORF">HMF3257_00950</name>
</gene>
<dbReference type="Gene3D" id="2.120.10.80">
    <property type="entry name" value="Kelch-type beta propeller"/>
    <property type="match status" value="1"/>
</dbReference>
<comment type="caution">
    <text evidence="1">The sequence shown here is derived from an EMBL/GenBank/DDBJ whole genome shotgun (WGS) entry which is preliminary data.</text>
</comment>
<dbReference type="OrthoDB" id="103335at2"/>
<protein>
    <recommendedName>
        <fullName evidence="3">Galactose oxidase</fullName>
    </recommendedName>
</protein>
<dbReference type="AlphaFoldDB" id="A0A327NL99"/>
<dbReference type="InterPro" id="IPR015915">
    <property type="entry name" value="Kelch-typ_b-propeller"/>
</dbReference>
<evidence type="ECO:0000313" key="1">
    <source>
        <dbReference type="EMBL" id="RAI73358.1"/>
    </source>
</evidence>
<accession>A0A327NL99</accession>
<dbReference type="Proteomes" id="UP000249016">
    <property type="component" value="Unassembled WGS sequence"/>
</dbReference>
<dbReference type="SUPFAM" id="SSF117281">
    <property type="entry name" value="Kelch motif"/>
    <property type="match status" value="1"/>
</dbReference>
<evidence type="ECO:0008006" key="3">
    <source>
        <dbReference type="Google" id="ProtNLM"/>
    </source>
</evidence>
<name>A0A327NL99_9BACT</name>
<organism evidence="1 2">
    <name type="scientific">Spirosoma telluris</name>
    <dbReference type="NCBI Taxonomy" id="2183553"/>
    <lineage>
        <taxon>Bacteria</taxon>
        <taxon>Pseudomonadati</taxon>
        <taxon>Bacteroidota</taxon>
        <taxon>Cytophagia</taxon>
        <taxon>Cytophagales</taxon>
        <taxon>Cytophagaceae</taxon>
        <taxon>Spirosoma</taxon>
    </lineage>
</organism>
<proteinExistence type="predicted"/>